<dbReference type="InterPro" id="IPR007814">
    <property type="entry name" value="PaaA_PaaC"/>
</dbReference>
<dbReference type="InterPro" id="IPR012347">
    <property type="entry name" value="Ferritin-like"/>
</dbReference>
<dbReference type="PANTHER" id="PTHR30458">
    <property type="entry name" value="PHENYLACETIC ACID DEGRADATION PROTEIN PAA"/>
    <property type="match status" value="1"/>
</dbReference>
<name>A0A0U2WJL7_9BACL</name>
<protein>
    <submittedName>
        <fullName evidence="1">Subunit C of 1,2-phenylacetyl-CoA epoxidase</fullName>
    </submittedName>
</protein>
<gene>
    <name evidence="1" type="ORF">IJ22_51910</name>
</gene>
<dbReference type="Proteomes" id="UP000061660">
    <property type="component" value="Chromosome"/>
</dbReference>
<proteinExistence type="predicted"/>
<sequence>MQENTVLIDFVNQWAEDEFWVGHLLTKKIYEYGPDLEENIAIGSISQDEIGHCRMLLNLHTTGEKQIDHLIYGKPPEQIKVSRLAEYWYEYDWARLVMKQLIYDICDGVRLSFGGEIPDSGLQDVLRLMKREEAVHLEHWMEWALLISEDSQGQSLLQKAAGQIYPLISDFFADPLIERVSAEYGLNSVSAKLLLKQCLDELNPRLIQLGLSIPCPEQEMIGNLSVQGGRYGLHSSGFMPLYNEFTLVYRQNPDMVWG</sequence>
<dbReference type="Gene3D" id="1.20.1260.10">
    <property type="match status" value="1"/>
</dbReference>
<dbReference type="KEGG" id="pnp:IJ22_51910"/>
<dbReference type="InterPro" id="IPR052703">
    <property type="entry name" value="Aromatic_CoA_ox/epox"/>
</dbReference>
<dbReference type="OrthoDB" id="9789947at2"/>
<keyword evidence="2" id="KW-1185">Reference proteome</keyword>
<dbReference type="PANTHER" id="PTHR30458:SF0">
    <property type="entry name" value="1,2-PHENYLACETYL-COA EPOXIDASE, SUBUNIT C"/>
    <property type="match status" value="1"/>
</dbReference>
<organism evidence="1 2">
    <name type="scientific">Paenibacillus naphthalenovorans</name>
    <dbReference type="NCBI Taxonomy" id="162209"/>
    <lineage>
        <taxon>Bacteria</taxon>
        <taxon>Bacillati</taxon>
        <taxon>Bacillota</taxon>
        <taxon>Bacilli</taxon>
        <taxon>Bacillales</taxon>
        <taxon>Paenibacillaceae</taxon>
        <taxon>Paenibacillus</taxon>
    </lineage>
</organism>
<dbReference type="InterPro" id="IPR009078">
    <property type="entry name" value="Ferritin-like_SF"/>
</dbReference>
<dbReference type="STRING" id="162209.IJ22_51910"/>
<reference evidence="2" key="1">
    <citation type="submission" date="2015-12" db="EMBL/GenBank/DDBJ databases">
        <title>Complete genome sequences of two moderately thermophilic Paenibacillus species.</title>
        <authorList>
            <person name="Butler R.III."/>
            <person name="Wang J."/>
            <person name="Stark B.C."/>
            <person name="Pombert J.-F."/>
        </authorList>
    </citation>
    <scope>NUCLEOTIDE SEQUENCE [LARGE SCALE GENOMIC DNA]</scope>
    <source>
        <strain evidence="2">32O-Y</strain>
    </source>
</reference>
<dbReference type="GO" id="GO:0005829">
    <property type="term" value="C:cytosol"/>
    <property type="evidence" value="ECO:0007669"/>
    <property type="project" value="TreeGrafter"/>
</dbReference>
<evidence type="ECO:0000313" key="2">
    <source>
        <dbReference type="Proteomes" id="UP000061660"/>
    </source>
</evidence>
<dbReference type="PATRIC" id="fig|162209.4.peg.5487"/>
<dbReference type="GO" id="GO:0010124">
    <property type="term" value="P:phenylacetate catabolic process"/>
    <property type="evidence" value="ECO:0007669"/>
    <property type="project" value="InterPro"/>
</dbReference>
<dbReference type="EMBL" id="CP013652">
    <property type="protein sequence ID" value="ALS25450.1"/>
    <property type="molecule type" value="Genomic_DNA"/>
</dbReference>
<accession>A0A0U2WJL7</accession>
<reference evidence="1 2" key="2">
    <citation type="journal article" date="2016" name="Genome Announc.">
        <title>Complete Genome Sequences of Two Interactive Moderate Thermophiles, Paenibacillus napthalenovorans 32O-Y and Paenibacillus sp. 32O-W.</title>
        <authorList>
            <person name="Butler R.R.III."/>
            <person name="Wang J."/>
            <person name="Stark B.C."/>
            <person name="Pombert J.F."/>
        </authorList>
    </citation>
    <scope>NUCLEOTIDE SEQUENCE [LARGE SCALE GENOMIC DNA]</scope>
    <source>
        <strain evidence="1 2">32O-Y</strain>
    </source>
</reference>
<dbReference type="SUPFAM" id="SSF47240">
    <property type="entry name" value="Ferritin-like"/>
    <property type="match status" value="1"/>
</dbReference>
<evidence type="ECO:0000313" key="1">
    <source>
        <dbReference type="EMBL" id="ALS25450.1"/>
    </source>
</evidence>
<dbReference type="Pfam" id="PF05138">
    <property type="entry name" value="PaaA_PaaC"/>
    <property type="match status" value="1"/>
</dbReference>
<dbReference type="AlphaFoldDB" id="A0A0U2WJL7"/>
<dbReference type="RefSeq" id="WP_062410797.1">
    <property type="nucleotide sequence ID" value="NZ_BJCS01000016.1"/>
</dbReference>